<dbReference type="EMBL" id="JAPDPJ010000034">
    <property type="protein sequence ID" value="MCW3787663.1"/>
    <property type="molecule type" value="Genomic_DNA"/>
</dbReference>
<accession>A0AAE3SFP4</accession>
<dbReference type="Pfam" id="PF07470">
    <property type="entry name" value="Glyco_hydro_88"/>
    <property type="match status" value="1"/>
</dbReference>
<evidence type="ECO:0000256" key="1">
    <source>
        <dbReference type="ARBA" id="ARBA00022801"/>
    </source>
</evidence>
<comment type="similarity">
    <text evidence="2">Belongs to the glycosyl hydrolase 88 family.</text>
</comment>
<feature type="chain" id="PRO_5042113236" evidence="5">
    <location>
        <begin position="30"/>
        <end position="407"/>
    </location>
</feature>
<sequence length="407" mass="46192">MKIKKLKLYSVLFPCLVLLIMESCTPSVTKENEFNADKLLDYCNTKITHTVNSLSDTDSLPRNILKGQTKWNKVGIYDWCSGFWPGILWYAYEASGDSSFLSGARKFTEPLKGVLDVPVDNHDLGFMLFCSFGNGYRLTKDSAYHDFLLEAADSLATLYNPKVGTILSWPAMREKMNWPHNTIIDNMINLELLFWASKNGGDHSLYDMAVEHAETCMTTLIRPDFTTYHVAVFDTTDGHFIKGVTHQGYADDSQWARGQGWGIYGYTMVYRETKDQKFLDTAIKLADKFIEMMPEDKVPYWDFNDPAIPNAPKDASAAAVIASSLLELQGYVTDEQLRAKYYNTAIDLLSALSSDKYLSKHINESFLLHSTGHWPAKSEIDASIIYADYYYMEALLRLKNIKAMANE</sequence>
<dbReference type="InterPro" id="IPR012341">
    <property type="entry name" value="6hp_glycosidase-like_sf"/>
</dbReference>
<evidence type="ECO:0000256" key="3">
    <source>
        <dbReference type="PIRSR" id="PIRSR610905-1"/>
    </source>
</evidence>
<feature type="binding site" evidence="4">
    <location>
        <position position="261"/>
    </location>
    <ligand>
        <name>substrate</name>
    </ligand>
</feature>
<gene>
    <name evidence="6" type="ORF">OM075_14400</name>
</gene>
<feature type="active site" description="Proton donor" evidence="3">
    <location>
        <position position="185"/>
    </location>
</feature>
<dbReference type="InterPro" id="IPR010905">
    <property type="entry name" value="Glyco_hydro_88"/>
</dbReference>
<dbReference type="Proteomes" id="UP001209229">
    <property type="component" value="Unassembled WGS sequence"/>
</dbReference>
<comment type="caution">
    <text evidence="6">The sequence shown here is derived from an EMBL/GenBank/DDBJ whole genome shotgun (WGS) entry which is preliminary data.</text>
</comment>
<evidence type="ECO:0000313" key="6">
    <source>
        <dbReference type="EMBL" id="MCW3787663.1"/>
    </source>
</evidence>
<evidence type="ECO:0000256" key="4">
    <source>
        <dbReference type="PIRSR" id="PIRSR610905-2"/>
    </source>
</evidence>
<dbReference type="InterPro" id="IPR008928">
    <property type="entry name" value="6-hairpin_glycosidase_sf"/>
</dbReference>
<feature type="binding site" evidence="4">
    <location>
        <position position="243"/>
    </location>
    <ligand>
        <name>substrate</name>
    </ligand>
</feature>
<dbReference type="GO" id="GO:0052757">
    <property type="term" value="F:chondroitin hydrolase activity"/>
    <property type="evidence" value="ECO:0007669"/>
    <property type="project" value="TreeGrafter"/>
</dbReference>
<feature type="binding site" evidence="4">
    <location>
        <position position="245"/>
    </location>
    <ligand>
        <name>substrate</name>
    </ligand>
</feature>
<keyword evidence="5" id="KW-0732">Signal</keyword>
<keyword evidence="7" id="KW-1185">Reference proteome</keyword>
<keyword evidence="1 6" id="KW-0378">Hydrolase</keyword>
<dbReference type="PANTHER" id="PTHR36845">
    <property type="entry name" value="HYDROLASE, PUTATIVE (AFU_ORTHOLOGUE AFUA_7G05090)-RELATED"/>
    <property type="match status" value="1"/>
</dbReference>
<feature type="binding site" evidence="4">
    <location>
        <position position="257"/>
    </location>
    <ligand>
        <name>substrate</name>
    </ligand>
</feature>
<dbReference type="RefSeq" id="WP_301191228.1">
    <property type="nucleotide sequence ID" value="NZ_JAPDPJ010000034.1"/>
</dbReference>
<protein>
    <submittedName>
        <fullName evidence="6">Glycoside hydrolase family 88 protein</fullName>
    </submittedName>
</protein>
<evidence type="ECO:0000256" key="2">
    <source>
        <dbReference type="ARBA" id="ARBA00038358"/>
    </source>
</evidence>
<name>A0AAE3SFP4_9BACT</name>
<dbReference type="Gene3D" id="1.50.10.10">
    <property type="match status" value="1"/>
</dbReference>
<feature type="active site" description="Nucleophile" evidence="3">
    <location>
        <position position="123"/>
    </location>
</feature>
<dbReference type="PANTHER" id="PTHR36845:SF1">
    <property type="entry name" value="HYDROLASE, PUTATIVE (AFU_ORTHOLOGUE AFUA_7G05090)-RELATED"/>
    <property type="match status" value="1"/>
</dbReference>
<proteinExistence type="inferred from homology"/>
<dbReference type="AlphaFoldDB" id="A0AAE3SFP4"/>
<dbReference type="GO" id="GO:0000272">
    <property type="term" value="P:polysaccharide catabolic process"/>
    <property type="evidence" value="ECO:0007669"/>
    <property type="project" value="TreeGrafter"/>
</dbReference>
<feature type="binding site" evidence="4">
    <location>
        <position position="185"/>
    </location>
    <ligand>
        <name>substrate</name>
    </ligand>
</feature>
<organism evidence="6 7">
    <name type="scientific">Plebeiibacterium sediminum</name>
    <dbReference type="NCBI Taxonomy" id="2992112"/>
    <lineage>
        <taxon>Bacteria</taxon>
        <taxon>Pseudomonadati</taxon>
        <taxon>Bacteroidota</taxon>
        <taxon>Bacteroidia</taxon>
        <taxon>Marinilabiliales</taxon>
        <taxon>Marinilabiliaceae</taxon>
        <taxon>Plebeiibacterium</taxon>
    </lineage>
</organism>
<dbReference type="InterPro" id="IPR052369">
    <property type="entry name" value="UG_Glycosaminoglycan_Hydrolase"/>
</dbReference>
<dbReference type="SUPFAM" id="SSF48208">
    <property type="entry name" value="Six-hairpin glycosidases"/>
    <property type="match status" value="1"/>
</dbReference>
<feature type="binding site" evidence="4">
    <location>
        <position position="123"/>
    </location>
    <ligand>
        <name>substrate</name>
    </ligand>
</feature>
<evidence type="ECO:0000313" key="7">
    <source>
        <dbReference type="Proteomes" id="UP001209229"/>
    </source>
</evidence>
<feature type="signal peptide" evidence="5">
    <location>
        <begin position="1"/>
        <end position="29"/>
    </location>
</feature>
<reference evidence="6" key="1">
    <citation type="submission" date="2022-10" db="EMBL/GenBank/DDBJ databases">
        <authorList>
            <person name="Yu W.X."/>
        </authorList>
    </citation>
    <scope>NUCLEOTIDE SEQUENCE</scope>
    <source>
        <strain evidence="6">AAT</strain>
    </source>
</reference>
<evidence type="ECO:0000256" key="5">
    <source>
        <dbReference type="SAM" id="SignalP"/>
    </source>
</evidence>